<dbReference type="EMBL" id="VLLG01000002">
    <property type="protein sequence ID" value="TWI92317.1"/>
    <property type="molecule type" value="Genomic_DNA"/>
</dbReference>
<dbReference type="PIRSF" id="PIRSF028431">
    <property type="entry name" value="UCP028431"/>
    <property type="match status" value="1"/>
</dbReference>
<protein>
    <recommendedName>
        <fullName evidence="2">Glycoamylase-like domain-containing protein</fullName>
    </recommendedName>
</protein>
<organism evidence="3 4">
    <name type="scientific">Chitinophaga japonensis</name>
    <name type="common">Flexibacter japonensis</name>
    <dbReference type="NCBI Taxonomy" id="104662"/>
    <lineage>
        <taxon>Bacteria</taxon>
        <taxon>Pseudomonadati</taxon>
        <taxon>Bacteroidota</taxon>
        <taxon>Chitinophagia</taxon>
        <taxon>Chitinophagales</taxon>
        <taxon>Chitinophagaceae</taxon>
        <taxon>Chitinophaga</taxon>
    </lineage>
</organism>
<dbReference type="Pfam" id="PF10091">
    <property type="entry name" value="Glycoamylase"/>
    <property type="match status" value="1"/>
</dbReference>
<dbReference type="InterPro" id="IPR019282">
    <property type="entry name" value="Glycoamylase-like_cons_dom"/>
</dbReference>
<dbReference type="InterPro" id="IPR016883">
    <property type="entry name" value="UCP028431"/>
</dbReference>
<dbReference type="OrthoDB" id="5937621at2"/>
<evidence type="ECO:0000259" key="2">
    <source>
        <dbReference type="Pfam" id="PF10091"/>
    </source>
</evidence>
<dbReference type="PROSITE" id="PS51257">
    <property type="entry name" value="PROKAR_LIPOPROTEIN"/>
    <property type="match status" value="1"/>
</dbReference>
<accession>A0A562TFK1</accession>
<keyword evidence="4" id="KW-1185">Reference proteome</keyword>
<feature type="chain" id="PRO_5022099781" description="Glycoamylase-like domain-containing protein" evidence="1">
    <location>
        <begin position="28"/>
        <end position="458"/>
    </location>
</feature>
<proteinExistence type="predicted"/>
<dbReference type="RefSeq" id="WP_145711738.1">
    <property type="nucleotide sequence ID" value="NZ_BAAAFY010000001.1"/>
</dbReference>
<comment type="caution">
    <text evidence="3">The sequence shown here is derived from an EMBL/GenBank/DDBJ whole genome shotgun (WGS) entry which is preliminary data.</text>
</comment>
<dbReference type="AlphaFoldDB" id="A0A562TFK1"/>
<gene>
    <name evidence="3" type="ORF">LX66_1702</name>
</gene>
<name>A0A562TFK1_CHIJA</name>
<dbReference type="Proteomes" id="UP000316778">
    <property type="component" value="Unassembled WGS sequence"/>
</dbReference>
<feature type="signal peptide" evidence="1">
    <location>
        <begin position="1"/>
        <end position="27"/>
    </location>
</feature>
<feature type="domain" description="Glycoamylase-like" evidence="2">
    <location>
        <begin position="220"/>
        <end position="441"/>
    </location>
</feature>
<sequence length="458" mass="52454">MQKHIFPTMLMTALLLPVLFSCNQQQTAEQTDQQEQATDSISTDSLYTLVQERTFQYFWDGAEPNSGLARERFHVDGEYPQNDKHIVTSGGGGFGVMAILVGIERGFITREEGRQRLDKIVRFLETSDRFHGAWPHWWNGETGKVKPFSPKDNGGDLVETSFMLQGLLCVRQYFRDGNAEEKELAARIDKLWKEVDFNWYRNGKNVLYWHWSPDHAWAMNFPVQGYNECLIMYVLAASSPTHGVPAAVYHEGWARNGAINATTTQFGYTLHLKHNGAEEYGGPLFWAHYSYLGLDPRGLKDRYANYWEENTNQTLINRAWCVENPNGFKGYGPESWGLTSSYSVKGYAGHAPGPKRDRGVISPTAALSSMPYTPEYSQQAMRHWYETLRDKVWGPYGFYDAFSETDNWYPQRYLAIDQGPIVVMMENHRTGLLWNLFMSCPEIQAGLKKLGFESPHLK</sequence>
<keyword evidence="1" id="KW-0732">Signal</keyword>
<evidence type="ECO:0000256" key="1">
    <source>
        <dbReference type="SAM" id="SignalP"/>
    </source>
</evidence>
<dbReference type="Gene3D" id="1.50.10.140">
    <property type="match status" value="1"/>
</dbReference>
<evidence type="ECO:0000313" key="3">
    <source>
        <dbReference type="EMBL" id="TWI92317.1"/>
    </source>
</evidence>
<reference evidence="3 4" key="1">
    <citation type="journal article" date="2013" name="Stand. Genomic Sci.">
        <title>Genomic Encyclopedia of Type Strains, Phase I: The one thousand microbial genomes (KMG-I) project.</title>
        <authorList>
            <person name="Kyrpides N.C."/>
            <person name="Woyke T."/>
            <person name="Eisen J.A."/>
            <person name="Garrity G."/>
            <person name="Lilburn T.G."/>
            <person name="Beck B.J."/>
            <person name="Whitman W.B."/>
            <person name="Hugenholtz P."/>
            <person name="Klenk H.P."/>
        </authorList>
    </citation>
    <scope>NUCLEOTIDE SEQUENCE [LARGE SCALE GENOMIC DNA]</scope>
    <source>
        <strain evidence="3 4">DSM 13484</strain>
    </source>
</reference>
<evidence type="ECO:0000313" key="4">
    <source>
        <dbReference type="Proteomes" id="UP000316778"/>
    </source>
</evidence>